<dbReference type="Proteomes" id="UP000676194">
    <property type="component" value="Chromosome"/>
</dbReference>
<feature type="transmembrane region" description="Helical" evidence="1">
    <location>
        <begin position="167"/>
        <end position="189"/>
    </location>
</feature>
<organism evidence="2 3">
    <name type="scientific">Telmatocola sphagniphila</name>
    <dbReference type="NCBI Taxonomy" id="1123043"/>
    <lineage>
        <taxon>Bacteria</taxon>
        <taxon>Pseudomonadati</taxon>
        <taxon>Planctomycetota</taxon>
        <taxon>Planctomycetia</taxon>
        <taxon>Gemmatales</taxon>
        <taxon>Gemmataceae</taxon>
    </lineage>
</organism>
<feature type="transmembrane region" description="Helical" evidence="1">
    <location>
        <begin position="215"/>
        <end position="243"/>
    </location>
</feature>
<reference evidence="2" key="1">
    <citation type="submission" date="2021-05" db="EMBL/GenBank/DDBJ databases">
        <title>Complete genome sequence of the cellulolytic planctomycete Telmatocola sphagniphila SP2T and characterization of the first cellulase from planctomycetes.</title>
        <authorList>
            <person name="Rakitin A.L."/>
            <person name="Beletsky A.V."/>
            <person name="Naumoff D.G."/>
            <person name="Kulichevskaya I.S."/>
            <person name="Mardanov A.V."/>
            <person name="Ravin N.V."/>
            <person name="Dedysh S.N."/>
        </authorList>
    </citation>
    <scope>NUCLEOTIDE SEQUENCE</scope>
    <source>
        <strain evidence="2">SP2T</strain>
    </source>
</reference>
<feature type="transmembrane region" description="Helical" evidence="1">
    <location>
        <begin position="12"/>
        <end position="30"/>
    </location>
</feature>
<keyword evidence="1" id="KW-0812">Transmembrane</keyword>
<sequence>MNTERSDLHWRYFALIAIAFIPSVYSLVITTDNDLWWHWKTGEWVWNNGTVTTTDPFSRPGIVEHIPWMSYSWMFELLTFAISNTAVLKTVLNGFTFLCLSFFLFSRAGFTWKALGLLFLVTIPCTFMMMERPWHFTIWFTLATLQISDRILADRPARTDWLLPALYVLWANTHIQFVLGFAVLGLACMESFRRCLKARALQPELKRLQPELKRIGTLLVLCVLATLLNPYHVKLWIVIWEYATQTTALRNVLELTPPDFSEIKQWILLGLFTWALVKLIKQRFPFWESILFATCVFFSLRMRRDVWFGAVVSGMILTSRGKANPPVVTFRLVPTLICILSSLLLTRGIYASSILKLPPFGKPNEEQFPVEAVNWIHAHPLPGPICNHFDWGGYLIWALPEYPVSIDGRTNLFGEARLARSFRTWWQAENWEEDPDIKQAGFILAPAKVATGRPMPLTEKLLLAADRWEVAYRDNIAIIFVPRLRQP</sequence>
<feature type="transmembrane region" description="Helical" evidence="1">
    <location>
        <begin position="329"/>
        <end position="350"/>
    </location>
</feature>
<gene>
    <name evidence="2" type="ORF">KIH39_05015</name>
</gene>
<name>A0A8E6EVV7_9BACT</name>
<evidence type="ECO:0000256" key="1">
    <source>
        <dbReference type="SAM" id="Phobius"/>
    </source>
</evidence>
<dbReference type="RefSeq" id="WP_213498170.1">
    <property type="nucleotide sequence ID" value="NZ_CP074694.1"/>
</dbReference>
<protein>
    <submittedName>
        <fullName evidence="2">Uncharacterized protein</fullName>
    </submittedName>
</protein>
<evidence type="ECO:0000313" key="2">
    <source>
        <dbReference type="EMBL" id="QVL33280.1"/>
    </source>
</evidence>
<feature type="transmembrane region" description="Helical" evidence="1">
    <location>
        <begin position="77"/>
        <end position="105"/>
    </location>
</feature>
<feature type="transmembrane region" description="Helical" evidence="1">
    <location>
        <begin position="112"/>
        <end position="130"/>
    </location>
</feature>
<keyword evidence="3" id="KW-1185">Reference proteome</keyword>
<dbReference type="EMBL" id="CP074694">
    <property type="protein sequence ID" value="QVL33280.1"/>
    <property type="molecule type" value="Genomic_DNA"/>
</dbReference>
<evidence type="ECO:0000313" key="3">
    <source>
        <dbReference type="Proteomes" id="UP000676194"/>
    </source>
</evidence>
<keyword evidence="1" id="KW-0472">Membrane</keyword>
<keyword evidence="1" id="KW-1133">Transmembrane helix</keyword>
<dbReference type="KEGG" id="tsph:KIH39_05015"/>
<proteinExistence type="predicted"/>
<dbReference type="AlphaFoldDB" id="A0A8E6EVV7"/>
<accession>A0A8E6EVV7</accession>